<comment type="caution">
    <text evidence="2">The sequence shown here is derived from an EMBL/GenBank/DDBJ whole genome shotgun (WGS) entry which is preliminary data.</text>
</comment>
<dbReference type="OrthoDB" id="3389979at2"/>
<evidence type="ECO:0000313" key="2">
    <source>
        <dbReference type="EMBL" id="TDO41833.1"/>
    </source>
</evidence>
<proteinExistence type="predicted"/>
<accession>A0A4R6JYA2</accession>
<sequence length="95" mass="9621">MATYRSASTLISSDGTRTPGTAALFAEPGRKGGIPPWAGDFRPANSADDIGADDVGKAFTLELPDGSTGKVVVQGLKNGKGGLTVVLMGEDAPPF</sequence>
<gene>
    <name evidence="2" type="ORF">C8E87_5582</name>
</gene>
<protein>
    <submittedName>
        <fullName evidence="2">Uncharacterized protein</fullName>
    </submittedName>
</protein>
<evidence type="ECO:0000256" key="1">
    <source>
        <dbReference type="SAM" id="MobiDB-lite"/>
    </source>
</evidence>
<name>A0A4R6JYA2_9ACTN</name>
<reference evidence="2 3" key="1">
    <citation type="submission" date="2019-03" db="EMBL/GenBank/DDBJ databases">
        <title>Sequencing the genomes of 1000 actinobacteria strains.</title>
        <authorList>
            <person name="Klenk H.-P."/>
        </authorList>
    </citation>
    <scope>NUCLEOTIDE SEQUENCE [LARGE SCALE GENOMIC DNA]</scope>
    <source>
        <strain evidence="2 3">DSM 43805</strain>
    </source>
</reference>
<dbReference type="Proteomes" id="UP000294901">
    <property type="component" value="Unassembled WGS sequence"/>
</dbReference>
<feature type="compositionally biased region" description="Polar residues" evidence="1">
    <location>
        <begin position="1"/>
        <end position="19"/>
    </location>
</feature>
<dbReference type="RefSeq" id="WP_133875809.1">
    <property type="nucleotide sequence ID" value="NZ_BOMD01000064.1"/>
</dbReference>
<organism evidence="2 3">
    <name type="scientific">Paractinoplanes brasiliensis</name>
    <dbReference type="NCBI Taxonomy" id="52695"/>
    <lineage>
        <taxon>Bacteria</taxon>
        <taxon>Bacillati</taxon>
        <taxon>Actinomycetota</taxon>
        <taxon>Actinomycetes</taxon>
        <taxon>Micromonosporales</taxon>
        <taxon>Micromonosporaceae</taxon>
        <taxon>Paractinoplanes</taxon>
    </lineage>
</organism>
<evidence type="ECO:0000313" key="3">
    <source>
        <dbReference type="Proteomes" id="UP000294901"/>
    </source>
</evidence>
<dbReference type="AlphaFoldDB" id="A0A4R6JYA2"/>
<feature type="region of interest" description="Disordered" evidence="1">
    <location>
        <begin position="1"/>
        <end position="20"/>
    </location>
</feature>
<keyword evidence="3" id="KW-1185">Reference proteome</keyword>
<dbReference type="EMBL" id="SNWR01000001">
    <property type="protein sequence ID" value="TDO41833.1"/>
    <property type="molecule type" value="Genomic_DNA"/>
</dbReference>